<dbReference type="OrthoDB" id="6247875at2759"/>
<comment type="caution">
    <text evidence="2">The sequence shown here is derived from an EMBL/GenBank/DDBJ whole genome shotgun (WGS) entry which is preliminary data.</text>
</comment>
<feature type="region of interest" description="Disordered" evidence="1">
    <location>
        <begin position="144"/>
        <end position="180"/>
    </location>
</feature>
<evidence type="ECO:0000313" key="2">
    <source>
        <dbReference type="EMBL" id="CAG8467402.1"/>
    </source>
</evidence>
<evidence type="ECO:0000256" key="1">
    <source>
        <dbReference type="SAM" id="MobiDB-lite"/>
    </source>
</evidence>
<keyword evidence="3" id="KW-1185">Reference proteome</keyword>
<dbReference type="SUPFAM" id="SSF47095">
    <property type="entry name" value="HMG-box"/>
    <property type="match status" value="1"/>
</dbReference>
<dbReference type="AlphaFoldDB" id="A0A9N8VX29"/>
<evidence type="ECO:0000313" key="3">
    <source>
        <dbReference type="Proteomes" id="UP000789396"/>
    </source>
</evidence>
<organism evidence="2 3">
    <name type="scientific">Racocetra fulgida</name>
    <dbReference type="NCBI Taxonomy" id="60492"/>
    <lineage>
        <taxon>Eukaryota</taxon>
        <taxon>Fungi</taxon>
        <taxon>Fungi incertae sedis</taxon>
        <taxon>Mucoromycota</taxon>
        <taxon>Glomeromycotina</taxon>
        <taxon>Glomeromycetes</taxon>
        <taxon>Diversisporales</taxon>
        <taxon>Gigasporaceae</taxon>
        <taxon>Racocetra</taxon>
    </lineage>
</organism>
<sequence length="365" mass="41369">MALQDEWPLKTKEGDVITMEQMPIELRNKIAKLNRQDLFPPKFGINEIEKPEYNPDGTLKEKRWMNSFMCFRRVLGLFFKDSNTVFNGTELSQLAQLIWHGASVDEKKIFSEISLDLKTRTYDQNPNFVFRKAQKPVDEYINYSPETFEKKGKRKHEDDDYSQRNKKRISKKDTESTNVVSSVSDTEESVFISNSSNAVSSSSGSDFITNPISPSMDSITSSMDSITSNADSVTSMTPNTDSTISSFISNLDSMMPNLDSSVQWFPYNGQDFTDEGQYLQNNIPNTDSTADMALWSQSFEATVDPFSENVYYPGAIIWGQDGMNFFTTYETQGSCEIPEGLEGDFGNECCEITELKPFNTGNGYY</sequence>
<dbReference type="Gene3D" id="1.10.30.10">
    <property type="entry name" value="High mobility group box domain"/>
    <property type="match status" value="1"/>
</dbReference>
<reference evidence="2" key="1">
    <citation type="submission" date="2021-06" db="EMBL/GenBank/DDBJ databases">
        <authorList>
            <person name="Kallberg Y."/>
            <person name="Tangrot J."/>
            <person name="Rosling A."/>
        </authorList>
    </citation>
    <scope>NUCLEOTIDE SEQUENCE</scope>
    <source>
        <strain evidence="2">IN212</strain>
    </source>
</reference>
<name>A0A9N8VX29_9GLOM</name>
<proteinExistence type="predicted"/>
<dbReference type="InterPro" id="IPR036910">
    <property type="entry name" value="HMG_box_dom_sf"/>
</dbReference>
<feature type="compositionally biased region" description="Basic and acidic residues" evidence="1">
    <location>
        <begin position="147"/>
        <end position="163"/>
    </location>
</feature>
<dbReference type="Proteomes" id="UP000789396">
    <property type="component" value="Unassembled WGS sequence"/>
</dbReference>
<dbReference type="EMBL" id="CAJVPZ010000509">
    <property type="protein sequence ID" value="CAG8467402.1"/>
    <property type="molecule type" value="Genomic_DNA"/>
</dbReference>
<gene>
    <name evidence="2" type="ORF">RFULGI_LOCUS960</name>
</gene>
<accession>A0A9N8VX29</accession>
<protein>
    <submittedName>
        <fullName evidence="2">17275_t:CDS:1</fullName>
    </submittedName>
</protein>